<keyword evidence="1" id="KW-0805">Transcription regulation</keyword>
<dbReference type="Proteomes" id="UP000441102">
    <property type="component" value="Unassembled WGS sequence"/>
</dbReference>
<accession>A0A011THY8</accession>
<dbReference type="GO" id="GO:0003677">
    <property type="term" value="F:DNA binding"/>
    <property type="evidence" value="ECO:0007669"/>
    <property type="project" value="UniProtKB-KW"/>
</dbReference>
<reference evidence="5 6" key="1">
    <citation type="submission" date="2019-09" db="EMBL/GenBank/DDBJ databases">
        <title>Taxonomic organization of the family Brucellaceae based on a phylogenomic approach.</title>
        <authorList>
            <person name="Leclercq S."/>
            <person name="Cloeckaert A."/>
            <person name="Zygmunt M.S."/>
        </authorList>
    </citation>
    <scope>NUCLEOTIDE SEQUENCE [LARGE SCALE GENOMIC DNA]</scope>
    <source>
        <strain evidence="5 6">CCUG 34461</strain>
    </source>
</reference>
<dbReference type="Pfam" id="PF13545">
    <property type="entry name" value="HTH_Crp_2"/>
    <property type="match status" value="1"/>
</dbReference>
<dbReference type="InterPro" id="IPR014710">
    <property type="entry name" value="RmlC-like_jellyroll"/>
</dbReference>
<dbReference type="InterPro" id="IPR018490">
    <property type="entry name" value="cNMP-bd_dom_sf"/>
</dbReference>
<keyword evidence="2" id="KW-0238">DNA-binding</keyword>
<evidence type="ECO:0000256" key="2">
    <source>
        <dbReference type="ARBA" id="ARBA00023125"/>
    </source>
</evidence>
<dbReference type="OMA" id="NRHHSLN"/>
<organism evidence="5 6">
    <name type="scientific">Brucella anthropi</name>
    <name type="common">Ochrobactrum anthropi</name>
    <dbReference type="NCBI Taxonomy" id="529"/>
    <lineage>
        <taxon>Bacteria</taxon>
        <taxon>Pseudomonadati</taxon>
        <taxon>Pseudomonadota</taxon>
        <taxon>Alphaproteobacteria</taxon>
        <taxon>Hyphomicrobiales</taxon>
        <taxon>Brucellaceae</taxon>
        <taxon>Brucella/Ochrobactrum group</taxon>
        <taxon>Brucella</taxon>
    </lineage>
</organism>
<evidence type="ECO:0000259" key="4">
    <source>
        <dbReference type="PROSITE" id="PS50042"/>
    </source>
</evidence>
<dbReference type="Gene3D" id="2.60.120.10">
    <property type="entry name" value="Jelly Rolls"/>
    <property type="match status" value="1"/>
</dbReference>
<evidence type="ECO:0000256" key="1">
    <source>
        <dbReference type="ARBA" id="ARBA00023015"/>
    </source>
</evidence>
<dbReference type="RefSeq" id="WP_012093593.1">
    <property type="nucleotide sequence ID" value="NZ_CP008819.1"/>
</dbReference>
<keyword evidence="3" id="KW-0804">Transcription</keyword>
<evidence type="ECO:0000313" key="6">
    <source>
        <dbReference type="Proteomes" id="UP000441102"/>
    </source>
</evidence>
<dbReference type="InterPro" id="IPR036388">
    <property type="entry name" value="WH-like_DNA-bd_sf"/>
</dbReference>
<dbReference type="KEGG" id="oah:DR92_3936"/>
<dbReference type="GeneID" id="61314454"/>
<dbReference type="GO" id="GO:0006355">
    <property type="term" value="P:regulation of DNA-templated transcription"/>
    <property type="evidence" value="ECO:0007669"/>
    <property type="project" value="InterPro"/>
</dbReference>
<dbReference type="EMBL" id="WBWX01000005">
    <property type="protein sequence ID" value="KAB2796222.1"/>
    <property type="molecule type" value="Genomic_DNA"/>
</dbReference>
<dbReference type="Gene3D" id="1.10.10.10">
    <property type="entry name" value="Winged helix-like DNA-binding domain superfamily/Winged helix DNA-binding domain"/>
    <property type="match status" value="1"/>
</dbReference>
<gene>
    <name evidence="5" type="ORF">F9L06_15835</name>
</gene>
<dbReference type="CDD" id="cd00038">
    <property type="entry name" value="CAP_ED"/>
    <property type="match status" value="1"/>
</dbReference>
<dbReference type="SUPFAM" id="SSF51206">
    <property type="entry name" value="cAMP-binding domain-like"/>
    <property type="match status" value="1"/>
</dbReference>
<evidence type="ECO:0000313" key="5">
    <source>
        <dbReference type="EMBL" id="KAB2796222.1"/>
    </source>
</evidence>
<dbReference type="InterPro" id="IPR012318">
    <property type="entry name" value="HTH_CRP"/>
</dbReference>
<name>A0A011THY8_BRUAN</name>
<dbReference type="SUPFAM" id="SSF46785">
    <property type="entry name" value="Winged helix' DNA-binding domain"/>
    <property type="match status" value="1"/>
</dbReference>
<dbReference type="SMART" id="SM00100">
    <property type="entry name" value="cNMP"/>
    <property type="match status" value="1"/>
</dbReference>
<sequence>MYDESKLHNRLLKSLPPDILNSICSSLEPVTLERGQVIVRANQSIDYLYFLCGGISSVIAVSTRGQLAEAGMVGREGFSPTSGAVGATTSIHEIIMQVSGYGHRIAVSAAREEINRNSVFASLLARYIQTFASQVSYTVWANVNLHVHERLARWLLMSHDRVDGDEIILTHDFIALMLGVRRPSITTGLHLLEGKKLVRSERGRITIRDRRGLEEFAGEAYGKPEEEYSQLFGAQN</sequence>
<dbReference type="InterPro" id="IPR036390">
    <property type="entry name" value="WH_DNA-bd_sf"/>
</dbReference>
<dbReference type="PROSITE" id="PS50042">
    <property type="entry name" value="CNMP_BINDING_3"/>
    <property type="match status" value="1"/>
</dbReference>
<dbReference type="AlphaFoldDB" id="A0A011THY8"/>
<feature type="domain" description="Cyclic nucleotide-binding" evidence="4">
    <location>
        <begin position="11"/>
        <end position="74"/>
    </location>
</feature>
<protein>
    <submittedName>
        <fullName evidence="5">Crp/Fnr family transcriptional regulator</fullName>
    </submittedName>
</protein>
<dbReference type="InterPro" id="IPR000595">
    <property type="entry name" value="cNMP-bd_dom"/>
</dbReference>
<proteinExistence type="predicted"/>
<comment type="caution">
    <text evidence="5">The sequence shown here is derived from an EMBL/GenBank/DDBJ whole genome shotgun (WGS) entry which is preliminary data.</text>
</comment>
<evidence type="ECO:0000256" key="3">
    <source>
        <dbReference type="ARBA" id="ARBA00023163"/>
    </source>
</evidence>